<name>A0ABT6XKU2_9GAMM</name>
<dbReference type="EMBL" id="JASGBI010000002">
    <property type="protein sequence ID" value="MDI9240772.1"/>
    <property type="molecule type" value="Genomic_DNA"/>
</dbReference>
<comment type="similarity">
    <text evidence="1">Belongs to the 'phage' integrase family.</text>
</comment>
<organism evidence="6 7">
    <name type="scientific">Lysobacter stagni</name>
    <dbReference type="NCBI Taxonomy" id="3045172"/>
    <lineage>
        <taxon>Bacteria</taxon>
        <taxon>Pseudomonadati</taxon>
        <taxon>Pseudomonadota</taxon>
        <taxon>Gammaproteobacteria</taxon>
        <taxon>Lysobacterales</taxon>
        <taxon>Lysobacteraceae</taxon>
        <taxon>Lysobacter</taxon>
    </lineage>
</organism>
<dbReference type="SUPFAM" id="SSF56349">
    <property type="entry name" value="DNA breaking-rejoining enzymes"/>
    <property type="match status" value="1"/>
</dbReference>
<dbReference type="Gene3D" id="3.30.160.60">
    <property type="entry name" value="Classic Zinc Finger"/>
    <property type="match status" value="1"/>
</dbReference>
<dbReference type="RefSeq" id="WP_283214327.1">
    <property type="nucleotide sequence ID" value="NZ_JASGBI010000002.1"/>
</dbReference>
<gene>
    <name evidence="6" type="ORF">QLQ15_17855</name>
</gene>
<dbReference type="InterPro" id="IPR050808">
    <property type="entry name" value="Phage_Integrase"/>
</dbReference>
<dbReference type="PANTHER" id="PTHR30629:SF2">
    <property type="entry name" value="PROPHAGE INTEGRASE INTS-RELATED"/>
    <property type="match status" value="1"/>
</dbReference>
<dbReference type="Pfam" id="PF00589">
    <property type="entry name" value="Phage_integrase"/>
    <property type="match status" value="1"/>
</dbReference>
<dbReference type="InterPro" id="IPR013762">
    <property type="entry name" value="Integrase-like_cat_sf"/>
</dbReference>
<keyword evidence="2" id="KW-0229">DNA integration</keyword>
<keyword evidence="4" id="KW-0233">DNA recombination</keyword>
<evidence type="ECO:0000313" key="7">
    <source>
        <dbReference type="Proteomes" id="UP001321580"/>
    </source>
</evidence>
<dbReference type="PANTHER" id="PTHR30629">
    <property type="entry name" value="PROPHAGE INTEGRASE"/>
    <property type="match status" value="1"/>
</dbReference>
<feature type="domain" description="Tyr recombinase" evidence="5">
    <location>
        <begin position="169"/>
        <end position="360"/>
    </location>
</feature>
<keyword evidence="3" id="KW-0238">DNA-binding</keyword>
<evidence type="ECO:0000313" key="6">
    <source>
        <dbReference type="EMBL" id="MDI9240772.1"/>
    </source>
</evidence>
<dbReference type="InterPro" id="IPR002104">
    <property type="entry name" value="Integrase_catalytic"/>
</dbReference>
<dbReference type="SUPFAM" id="SSF54171">
    <property type="entry name" value="DNA-binding domain"/>
    <property type="match status" value="1"/>
</dbReference>
<evidence type="ECO:0000256" key="4">
    <source>
        <dbReference type="ARBA" id="ARBA00023172"/>
    </source>
</evidence>
<dbReference type="InterPro" id="IPR010998">
    <property type="entry name" value="Integrase_recombinase_N"/>
</dbReference>
<dbReference type="InterPro" id="IPR015094">
    <property type="entry name" value="Integrase_lambda-typ_DNA-bd_N"/>
</dbReference>
<dbReference type="InterPro" id="IPR016177">
    <property type="entry name" value="DNA-bd_dom_sf"/>
</dbReference>
<evidence type="ECO:0000256" key="3">
    <source>
        <dbReference type="ARBA" id="ARBA00023125"/>
    </source>
</evidence>
<dbReference type="Gene3D" id="1.10.443.10">
    <property type="entry name" value="Intergrase catalytic core"/>
    <property type="match status" value="1"/>
</dbReference>
<dbReference type="PROSITE" id="PS51898">
    <property type="entry name" value="TYR_RECOMBINASE"/>
    <property type="match status" value="1"/>
</dbReference>
<dbReference type="Pfam" id="PF09003">
    <property type="entry name" value="Arm-DNA-bind_1"/>
    <property type="match status" value="1"/>
</dbReference>
<evidence type="ECO:0000259" key="5">
    <source>
        <dbReference type="PROSITE" id="PS51898"/>
    </source>
</evidence>
<dbReference type="Proteomes" id="UP001321580">
    <property type="component" value="Unassembled WGS sequence"/>
</dbReference>
<keyword evidence="7" id="KW-1185">Reference proteome</keyword>
<evidence type="ECO:0000256" key="2">
    <source>
        <dbReference type="ARBA" id="ARBA00022908"/>
    </source>
</evidence>
<evidence type="ECO:0000256" key="1">
    <source>
        <dbReference type="ARBA" id="ARBA00008857"/>
    </source>
</evidence>
<comment type="caution">
    <text evidence="6">The sequence shown here is derived from an EMBL/GenBank/DDBJ whole genome shotgun (WGS) entry which is preliminary data.</text>
</comment>
<reference evidence="6 7" key="1">
    <citation type="submission" date="2023-05" db="EMBL/GenBank/DDBJ databases">
        <title>Lysobacter sp. strain LF1 Genome sequencing and assembly.</title>
        <authorList>
            <person name="Jung Y."/>
        </authorList>
    </citation>
    <scope>NUCLEOTIDE SEQUENCE [LARGE SCALE GENOMIC DNA]</scope>
    <source>
        <strain evidence="6 7">LF1</strain>
    </source>
</reference>
<dbReference type="Gene3D" id="1.10.150.130">
    <property type="match status" value="1"/>
</dbReference>
<protein>
    <submittedName>
        <fullName evidence="6">Tyrosine-type recombinase/integrase</fullName>
    </submittedName>
</protein>
<proteinExistence type="inferred from homology"/>
<accession>A0ABT6XKU2</accession>
<dbReference type="InterPro" id="IPR011010">
    <property type="entry name" value="DNA_brk_join_enz"/>
</dbReference>
<sequence length="365" mass="41147">MGRTRSRSRLGWPPNLYPNKAGFKYRHPVTRKEVWMGNDKAKAFAAAKKLNAMLTPSNDLVARVMGTEKTVSDAIKVFREDDVPGRKWAPKTAEVYESVIRRVESTLGERALASLSVNDCATFIRSITPSARSRQQFRLVLTWILACALQEGWIDDNPALSTRKFSHERQRERLTIEAYRAIWEKAPAWVRNAMDLSLLTLLRREDVVSLRFSDVREGALWVVPSKTEETSGVRLKIAVSAELDRLLARCRDDVVSPFLVHRLPGKARPQNLRAKERKHHTQVLPEQLSRAFAAARDGAKVTSENPPTFHEIRSLGGALLQEAGWNVSQVQTLMGHNSEAMTKVYLEGHASPWQSVSTGITLFTQ</sequence>